<dbReference type="InterPro" id="IPR051232">
    <property type="entry name" value="ARID/SWI1_ChromRemod"/>
</dbReference>
<keyword evidence="7" id="KW-1185">Reference proteome</keyword>
<dbReference type="Pfam" id="PF01388">
    <property type="entry name" value="ARID"/>
    <property type="match status" value="1"/>
</dbReference>
<proteinExistence type="predicted"/>
<organism evidence="6 7">
    <name type="scientific">Chilo suppressalis</name>
    <name type="common">Asiatic rice borer moth</name>
    <dbReference type="NCBI Taxonomy" id="168631"/>
    <lineage>
        <taxon>Eukaryota</taxon>
        <taxon>Metazoa</taxon>
        <taxon>Ecdysozoa</taxon>
        <taxon>Arthropoda</taxon>
        <taxon>Hexapoda</taxon>
        <taxon>Insecta</taxon>
        <taxon>Pterygota</taxon>
        <taxon>Neoptera</taxon>
        <taxon>Endopterygota</taxon>
        <taxon>Lepidoptera</taxon>
        <taxon>Glossata</taxon>
        <taxon>Ditrysia</taxon>
        <taxon>Pyraloidea</taxon>
        <taxon>Crambidae</taxon>
        <taxon>Crambinae</taxon>
        <taxon>Chilo</taxon>
    </lineage>
</organism>
<feature type="compositionally biased region" description="Polar residues" evidence="4">
    <location>
        <begin position="911"/>
        <end position="935"/>
    </location>
</feature>
<feature type="domain" description="ARID" evidence="5">
    <location>
        <begin position="295"/>
        <end position="371"/>
    </location>
</feature>
<keyword evidence="1" id="KW-0805">Transcription regulation</keyword>
<evidence type="ECO:0000313" key="7">
    <source>
        <dbReference type="Proteomes" id="UP001153292"/>
    </source>
</evidence>
<evidence type="ECO:0000313" key="6">
    <source>
        <dbReference type="EMBL" id="CAH2987713.1"/>
    </source>
</evidence>
<feature type="region of interest" description="Disordered" evidence="4">
    <location>
        <begin position="240"/>
        <end position="294"/>
    </location>
</feature>
<evidence type="ECO:0000256" key="2">
    <source>
        <dbReference type="ARBA" id="ARBA00023163"/>
    </source>
</evidence>
<dbReference type="EMBL" id="OU963919">
    <property type="protein sequence ID" value="CAH2987713.1"/>
    <property type="molecule type" value="Genomic_DNA"/>
</dbReference>
<dbReference type="PANTHER" id="PTHR13964">
    <property type="entry name" value="RBP-RELATED"/>
    <property type="match status" value="1"/>
</dbReference>
<feature type="compositionally biased region" description="Basic residues" evidence="4">
    <location>
        <begin position="240"/>
        <end position="251"/>
    </location>
</feature>
<feature type="compositionally biased region" description="Basic and acidic residues" evidence="4">
    <location>
        <begin position="551"/>
        <end position="562"/>
    </location>
</feature>
<feature type="compositionally biased region" description="Polar residues" evidence="4">
    <location>
        <begin position="860"/>
        <end position="885"/>
    </location>
</feature>
<feature type="compositionally biased region" description="Low complexity" evidence="4">
    <location>
        <begin position="582"/>
        <end position="596"/>
    </location>
</feature>
<sequence>MEKPSFKLVGAPCGQHGQYTFYKAIRLTIGEKEKIVAIGDFFFVRIWQDSELVSVGELQLLWTDRASDQTLVSLRLYFLPENTPDGRNQHGEDEVLAINDKVVVRAEDLLSWVCDGTGWRWGLRAVWRGACAPPQEPRATQPLHQAKMDFSDVEREKSALVDTESPGVVVFSYPRYCRYRALLSRLEGIQGDWLRDSLVAALGGYAAPTTNTRILYCKDTFEYPELEGHEFVCNELAPKMKGRPRGRRRHSPLPAHDSNESDSDAAQAQVTTPRRVSLRNGGEKHSGDEDHRDTAEDRAFLSRLRHFHKESDEPTPLKDLSLRSLYARVVSRGGYETVCRRRLWRALASQPTRARNHYERYLLPYEKHESRNGSRLPNGRLEEPRTVVTIELRDSPHRETGPPKEKQTEYTEKEFTECKEELNLVSKPAEELNREFLESLPKEEKPSPDKNALKITVKPVEKLIEPAKTEYDEKSDVIVKQHIVKDNSRVNSVDGDKRLSDISVKVNEVTQKLGTTDSCFILGDLVKSQPPQQDFSTSSPLATLSALGDKYNGHDTSQDQKSSRPVGRSSLRAVRVKPGNRTSNPAASTPPTTLTMPASVTVGVGMGTVTVPSTGAGAGTVPSAGVGAGKRSPPTVNNFGIHRPPAPPDDDEIIEVPYKPKTPEIIDLDEYPESPQSVKKKKLDILKERGLEVTAVPPWPLPPLVSPVPPLITPAPMLINPAMQHQIMTQASLFQMYNIIPPNYNGVQPPKVIQATSIFGSSGPEKTVYGNPKDPFMPPPHILHGTPVKPTRQVTQTPTPQDILDLTCKSDSPKPAVEIVRVPTTPSPSKTSAQNLTKNYKLMDGKAVVGSNLEITLVNSPKVTPSKNRAPQKRSSNGKFMSSKTPTPPKEARSLPSPSGPKKNPIVVPNYQINARENVSPTSSTGSRDSQGTQPSSLSSMLAAQGGLALLGLQKSAGLADPAYMSALYGLGHLDPRQLAAYREVLANKFIGYSGLLSMGAASGPPTTKN</sequence>
<accession>A0ABN8L5R8</accession>
<dbReference type="Gene3D" id="2.30.30.490">
    <property type="match status" value="1"/>
</dbReference>
<evidence type="ECO:0000256" key="1">
    <source>
        <dbReference type="ARBA" id="ARBA00023015"/>
    </source>
</evidence>
<name>A0ABN8L5R8_CHISP</name>
<evidence type="ECO:0000256" key="3">
    <source>
        <dbReference type="ARBA" id="ARBA00023242"/>
    </source>
</evidence>
<feature type="region of interest" description="Disordered" evidence="4">
    <location>
        <begin position="860"/>
        <end position="939"/>
    </location>
</feature>
<gene>
    <name evidence="6" type="ORF">CHILSU_LOCUS7279</name>
</gene>
<feature type="region of interest" description="Disordered" evidence="4">
    <location>
        <begin position="546"/>
        <end position="596"/>
    </location>
</feature>
<dbReference type="SUPFAM" id="SSF46774">
    <property type="entry name" value="ARID-like"/>
    <property type="match status" value="1"/>
</dbReference>
<dbReference type="SMART" id="SM00501">
    <property type="entry name" value="BRIGHT"/>
    <property type="match status" value="1"/>
</dbReference>
<evidence type="ECO:0000259" key="5">
    <source>
        <dbReference type="SMART" id="SM00501"/>
    </source>
</evidence>
<protein>
    <recommendedName>
        <fullName evidence="5">ARID domain-containing protein</fullName>
    </recommendedName>
</protein>
<feature type="compositionally biased region" description="Polar residues" evidence="4">
    <location>
        <begin position="264"/>
        <end position="274"/>
    </location>
</feature>
<dbReference type="InterPro" id="IPR043151">
    <property type="entry name" value="BAH_sf"/>
</dbReference>
<feature type="compositionally biased region" description="Basic and acidic residues" evidence="4">
    <location>
        <begin position="281"/>
        <end position="294"/>
    </location>
</feature>
<keyword evidence="2" id="KW-0804">Transcription</keyword>
<dbReference type="InterPro" id="IPR001606">
    <property type="entry name" value="ARID_dom"/>
</dbReference>
<dbReference type="InterPro" id="IPR036431">
    <property type="entry name" value="ARID_dom_sf"/>
</dbReference>
<reference evidence="6" key="1">
    <citation type="submission" date="2021-12" db="EMBL/GenBank/DDBJ databases">
        <authorList>
            <person name="King R."/>
        </authorList>
    </citation>
    <scope>NUCLEOTIDE SEQUENCE</scope>
</reference>
<dbReference type="Proteomes" id="UP001153292">
    <property type="component" value="Chromosome 26"/>
</dbReference>
<evidence type="ECO:0000256" key="4">
    <source>
        <dbReference type="SAM" id="MobiDB-lite"/>
    </source>
</evidence>
<keyword evidence="3" id="KW-0539">Nucleus</keyword>
<dbReference type="Gene3D" id="1.10.150.60">
    <property type="entry name" value="ARID DNA-binding domain"/>
    <property type="match status" value="1"/>
</dbReference>
<dbReference type="SMART" id="SM01014">
    <property type="entry name" value="ARID"/>
    <property type="match status" value="1"/>
</dbReference>
<dbReference type="CDD" id="cd16100">
    <property type="entry name" value="ARID"/>
    <property type="match status" value="1"/>
</dbReference>
<dbReference type="PANTHER" id="PTHR13964:SF44">
    <property type="entry name" value="ARID DOMAIN-CONTAINING PROTEIN"/>
    <property type="match status" value="1"/>
</dbReference>